<gene>
    <name evidence="1" type="ORF">LB941_01365</name>
</gene>
<sequence>MNDNFYDLSLADKTKISTFGLTVLRDSLLPQLTDGDNNILYWAGKKLARQFFVANEADLPLFFEQAGWGLLTHKKNKGNQQIFTLSGPIIATRLKLSKEADFKLECGFLAETIQNQTKVLSEAFLDNANERKGVVTLIVQFDTKDYVNPDLYKQLTPLEILHADTISEEN</sequence>
<dbReference type="EMBL" id="JAIULA010000002">
    <property type="protein sequence ID" value="MCP0885982.1"/>
    <property type="molecule type" value="Genomic_DNA"/>
</dbReference>
<dbReference type="RefSeq" id="WP_253358844.1">
    <property type="nucleotide sequence ID" value="NZ_JAIULA010000002.1"/>
</dbReference>
<proteinExistence type="predicted"/>
<accession>A0A9X2FGI3</accession>
<dbReference type="InterPro" id="IPR019642">
    <property type="entry name" value="DUF2507"/>
</dbReference>
<protein>
    <submittedName>
        <fullName evidence="1">YslB family protein</fullName>
    </submittedName>
</protein>
<dbReference type="InterPro" id="IPR024096">
    <property type="entry name" value="NO_sig/Golgi_transp_ligand-bd"/>
</dbReference>
<evidence type="ECO:0000313" key="2">
    <source>
        <dbReference type="Proteomes" id="UP001139006"/>
    </source>
</evidence>
<comment type="caution">
    <text evidence="1">The sequence shown here is derived from an EMBL/GenBank/DDBJ whole genome shotgun (WGS) entry which is preliminary data.</text>
</comment>
<keyword evidence="2" id="KW-1185">Reference proteome</keyword>
<organism evidence="1 2">
    <name type="scientific">Ligilactobacillus ubinensis</name>
    <dbReference type="NCBI Taxonomy" id="2876789"/>
    <lineage>
        <taxon>Bacteria</taxon>
        <taxon>Bacillati</taxon>
        <taxon>Bacillota</taxon>
        <taxon>Bacilli</taxon>
        <taxon>Lactobacillales</taxon>
        <taxon>Lactobacillaceae</taxon>
        <taxon>Ligilactobacillus</taxon>
    </lineage>
</organism>
<evidence type="ECO:0000313" key="1">
    <source>
        <dbReference type="EMBL" id="MCP0885982.1"/>
    </source>
</evidence>
<dbReference type="Proteomes" id="UP001139006">
    <property type="component" value="Unassembled WGS sequence"/>
</dbReference>
<reference evidence="1 2" key="1">
    <citation type="journal article" date="2023" name="Int. J. Syst. Evol. Microbiol.">
        <title>Ligilactobacillus ubinensis sp. nov., a novel species isolated from the wild ferment of a durian fruit (Durio zibethinus).</title>
        <authorList>
            <person name="Heng Y.C."/>
            <person name="Menon N."/>
            <person name="Chen B."/>
            <person name="Loo B.Z.L."/>
            <person name="Wong G.W.J."/>
            <person name="Lim A.C.H."/>
            <person name="Silvaraju S."/>
            <person name="Kittelmann S."/>
        </authorList>
    </citation>
    <scope>NUCLEOTIDE SEQUENCE [LARGE SCALE GENOMIC DNA]</scope>
    <source>
        <strain evidence="1 2">WILCCON 0076</strain>
    </source>
</reference>
<dbReference type="Gene3D" id="3.30.1380.20">
    <property type="entry name" value="Trafficking protein particle complex subunit 3"/>
    <property type="match status" value="1"/>
</dbReference>
<name>A0A9X2FGI3_9LACO</name>
<dbReference type="AlphaFoldDB" id="A0A9X2FGI3"/>
<dbReference type="Pfam" id="PF10702">
    <property type="entry name" value="DUF2507"/>
    <property type="match status" value="1"/>
</dbReference>
<dbReference type="SUPFAM" id="SSF111126">
    <property type="entry name" value="Ligand-binding domain in the NO signalling and Golgi transport"/>
    <property type="match status" value="1"/>
</dbReference>